<name>A0A9W8LUD3_9FUNG</name>
<keyword evidence="3" id="KW-1185">Reference proteome</keyword>
<feature type="region of interest" description="Disordered" evidence="1">
    <location>
        <begin position="549"/>
        <end position="579"/>
    </location>
</feature>
<feature type="region of interest" description="Disordered" evidence="1">
    <location>
        <begin position="374"/>
        <end position="394"/>
    </location>
</feature>
<feature type="region of interest" description="Disordered" evidence="1">
    <location>
        <begin position="465"/>
        <end position="512"/>
    </location>
</feature>
<dbReference type="Proteomes" id="UP001140094">
    <property type="component" value="Unassembled WGS sequence"/>
</dbReference>
<feature type="compositionally biased region" description="Polar residues" evidence="1">
    <location>
        <begin position="138"/>
        <end position="168"/>
    </location>
</feature>
<feature type="compositionally biased region" description="Polar residues" evidence="1">
    <location>
        <begin position="215"/>
        <end position="226"/>
    </location>
</feature>
<feature type="region of interest" description="Disordered" evidence="1">
    <location>
        <begin position="132"/>
        <end position="230"/>
    </location>
</feature>
<gene>
    <name evidence="2" type="ORF">H4R20_002030</name>
</gene>
<feature type="region of interest" description="Disordered" evidence="1">
    <location>
        <begin position="607"/>
        <end position="670"/>
    </location>
</feature>
<feature type="compositionally biased region" description="Low complexity" evidence="1">
    <location>
        <begin position="481"/>
        <end position="507"/>
    </location>
</feature>
<feature type="region of interest" description="Disordered" evidence="1">
    <location>
        <begin position="248"/>
        <end position="282"/>
    </location>
</feature>
<feature type="compositionally biased region" description="Polar residues" evidence="1">
    <location>
        <begin position="374"/>
        <end position="384"/>
    </location>
</feature>
<organism evidence="2 3">
    <name type="scientific">Coemansia guatemalensis</name>
    <dbReference type="NCBI Taxonomy" id="2761395"/>
    <lineage>
        <taxon>Eukaryota</taxon>
        <taxon>Fungi</taxon>
        <taxon>Fungi incertae sedis</taxon>
        <taxon>Zoopagomycota</taxon>
        <taxon>Kickxellomycotina</taxon>
        <taxon>Kickxellomycetes</taxon>
        <taxon>Kickxellales</taxon>
        <taxon>Kickxellaceae</taxon>
        <taxon>Coemansia</taxon>
    </lineage>
</organism>
<dbReference type="AlphaFoldDB" id="A0A9W8LUD3"/>
<dbReference type="OrthoDB" id="10035640at2759"/>
<evidence type="ECO:0000313" key="2">
    <source>
        <dbReference type="EMBL" id="KAJ2805595.1"/>
    </source>
</evidence>
<proteinExistence type="predicted"/>
<evidence type="ECO:0000313" key="3">
    <source>
        <dbReference type="Proteomes" id="UP001140094"/>
    </source>
</evidence>
<feature type="compositionally biased region" description="Polar residues" evidence="1">
    <location>
        <begin position="610"/>
        <end position="638"/>
    </location>
</feature>
<feature type="compositionally biased region" description="Polar residues" evidence="1">
    <location>
        <begin position="915"/>
        <end position="925"/>
    </location>
</feature>
<protein>
    <submittedName>
        <fullName evidence="2">Uncharacterized protein</fullName>
    </submittedName>
</protein>
<evidence type="ECO:0000256" key="1">
    <source>
        <dbReference type="SAM" id="MobiDB-lite"/>
    </source>
</evidence>
<feature type="compositionally biased region" description="Polar residues" evidence="1">
    <location>
        <begin position="560"/>
        <end position="570"/>
    </location>
</feature>
<feature type="compositionally biased region" description="Low complexity" evidence="1">
    <location>
        <begin position="833"/>
        <end position="846"/>
    </location>
</feature>
<comment type="caution">
    <text evidence="2">The sequence shown here is derived from an EMBL/GenBank/DDBJ whole genome shotgun (WGS) entry which is preliminary data.</text>
</comment>
<sequence>MFNRVQRVCNRQSEVVAAAKHIGSRALETQASLAYVGQLAKHEQGSMSVLKTLQRQTEKSYELIQDILHDLERLEASLPECDRLIGNEHEMSAEFPCLTRMLAQRRRSVLPAASPDSSADFRRQIVAKNIAMPAFPPRSSSVMTGHSRSGSQIHQTEPGAASSSNSRSRPGPYRLPGLARQSSALVPTRNSSKRHSEARSLRPRGSRGSVAGSERSATSVPASPITTDEARVSFDGESINPQEATSIAAVASSSTQRHASRRPAQPFGSLRPPTSSKSIYGDFKGGYSRSEVSLSKEQVLWSPQISSAANESTFGYFQFGDAQSPAPVVDVDEEYLQEAKYVGADGNIHDISDSNGGGADRTSHICSGPLTVPSTQAGSANSSIGKGERGNPSVLKYRRPRLSVSAAQDEAAAAAASVERDGVTPERSPTSVIEHAGSHSSNDIALYPAILSGLARIPQLRGSLNRSAGSPASPKSFPHTLSLHPASSMGSSPSTPSTKPTTPLGSPAPQAATSQLGAVASSDVFQTNKPQLSPNYPLEATRMLKQMVATHSDRCESPDTRSMSRSSTPQGAPLGDHYQSALPMNASIRTVSDHGANVLPKDDLAEGCSRSRTSSFATSHLSVTEGSDASEPAQSGGTVRTAVESRGGGDSVRGSNPWIRTNPERMSTWSASSARTLADGMYGSRVSSADDPFRASKRPPSSVALNTLAASAAMFSRKTRGGCVGSNSSHRGSTVHGTGARIAGTRPAIDLGLSIRSDLVHRVRSYSESGRNHLLQSEGRPHSSMGFHETVAGTPIWSARPSSIHVRHNSPHSASLRHFRTEKFNPHRRSMMSTGSHSSKQGSLSSDILPVGAAAGDCLQSDSASVSTSYSSQPAERAMLSQADETVATDAFAAPHAPVPGSAPTAVTGKRRAQTMDNEGPSSAM</sequence>
<feature type="region of interest" description="Disordered" evidence="1">
    <location>
        <begin position="828"/>
        <end position="848"/>
    </location>
</feature>
<dbReference type="EMBL" id="JANBUO010000275">
    <property type="protein sequence ID" value="KAJ2805595.1"/>
    <property type="molecule type" value="Genomic_DNA"/>
</dbReference>
<reference evidence="2" key="1">
    <citation type="submission" date="2022-07" db="EMBL/GenBank/DDBJ databases">
        <title>Phylogenomic reconstructions and comparative analyses of Kickxellomycotina fungi.</title>
        <authorList>
            <person name="Reynolds N.K."/>
            <person name="Stajich J.E."/>
            <person name="Barry K."/>
            <person name="Grigoriev I.V."/>
            <person name="Crous P."/>
            <person name="Smith M.E."/>
        </authorList>
    </citation>
    <scope>NUCLEOTIDE SEQUENCE</scope>
    <source>
        <strain evidence="2">NRRL 1565</strain>
    </source>
</reference>
<feature type="region of interest" description="Disordered" evidence="1">
    <location>
        <begin position="875"/>
        <end position="925"/>
    </location>
</feature>
<feature type="region of interest" description="Disordered" evidence="1">
    <location>
        <begin position="413"/>
        <end position="438"/>
    </location>
</feature>
<accession>A0A9W8LUD3</accession>
<feature type="compositionally biased region" description="Polar residues" evidence="1">
    <location>
        <begin position="180"/>
        <end position="190"/>
    </location>
</feature>